<protein>
    <submittedName>
        <fullName evidence="1">Uncharacterized protein</fullName>
    </submittedName>
</protein>
<comment type="caution">
    <text evidence="1">The sequence shown here is derived from an EMBL/GenBank/DDBJ whole genome shotgun (WGS) entry which is preliminary data.</text>
</comment>
<accession>A0A2T6AZ68</accession>
<dbReference type="RefSeq" id="WP_277878235.1">
    <property type="nucleotide sequence ID" value="NZ_QBKP01000008.1"/>
</dbReference>
<evidence type="ECO:0000313" key="1">
    <source>
        <dbReference type="EMBL" id="PTX49099.1"/>
    </source>
</evidence>
<dbReference type="Proteomes" id="UP000244224">
    <property type="component" value="Unassembled WGS sequence"/>
</dbReference>
<proteinExistence type="predicted"/>
<reference evidence="1 2" key="1">
    <citation type="submission" date="2018-04" db="EMBL/GenBank/DDBJ databases">
        <title>Genomic Encyclopedia of Archaeal and Bacterial Type Strains, Phase II (KMG-II): from individual species to whole genera.</title>
        <authorList>
            <person name="Goeker M."/>
        </authorList>
    </citation>
    <scope>NUCLEOTIDE SEQUENCE [LARGE SCALE GENOMIC DNA]</scope>
    <source>
        <strain evidence="1 2">DSM 21823</strain>
    </source>
</reference>
<dbReference type="AlphaFoldDB" id="A0A2T6AZ68"/>
<gene>
    <name evidence="1" type="ORF">C8N34_108209</name>
</gene>
<keyword evidence="2" id="KW-1185">Reference proteome</keyword>
<dbReference type="EMBL" id="QBKP01000008">
    <property type="protein sequence ID" value="PTX49099.1"/>
    <property type="molecule type" value="Genomic_DNA"/>
</dbReference>
<sequence length="44" mass="5094">MHPEDLTPKQRRTAARHWQRLQVTLPGMGTGRISTRNPIKESLQ</sequence>
<organism evidence="1 2">
    <name type="scientific">Gemmobacter caeni</name>
    <dbReference type="NCBI Taxonomy" id="589035"/>
    <lineage>
        <taxon>Bacteria</taxon>
        <taxon>Pseudomonadati</taxon>
        <taxon>Pseudomonadota</taxon>
        <taxon>Alphaproteobacteria</taxon>
        <taxon>Rhodobacterales</taxon>
        <taxon>Paracoccaceae</taxon>
        <taxon>Gemmobacter</taxon>
    </lineage>
</organism>
<evidence type="ECO:0000313" key="2">
    <source>
        <dbReference type="Proteomes" id="UP000244224"/>
    </source>
</evidence>
<name>A0A2T6AZ68_9RHOB</name>